<keyword evidence="2" id="KW-1003">Cell membrane</keyword>
<dbReference type="RefSeq" id="WP_160986736.1">
    <property type="nucleotide sequence ID" value="NZ_WVTD01000013.1"/>
</dbReference>
<evidence type="ECO:0000313" key="7">
    <source>
        <dbReference type="EMBL" id="MYL99227.1"/>
    </source>
</evidence>
<feature type="transmembrane region" description="Helical" evidence="6">
    <location>
        <begin position="203"/>
        <end position="224"/>
    </location>
</feature>
<comment type="subcellular location">
    <subcellularLocation>
        <location evidence="1">Cell membrane</location>
        <topology evidence="1">Multi-pass membrane protein</topology>
    </subcellularLocation>
</comment>
<evidence type="ECO:0000256" key="5">
    <source>
        <dbReference type="ARBA" id="ARBA00023136"/>
    </source>
</evidence>
<sequence length="241" mass="25351">MEPATLPYCGAAPLPAEILLRWNLDPLLLLVLGAGYVIFRQMGARQGALVAGFAVLAVLFVSPLCALSSALFSARTVHHVLLITLAAPLIALALPRRSGGLAMWTIVHAVVLWAWHAPAAYAFALAHDAGYALMQVTLLGTAICFWRAVVSASAPAAGAALLGTMMQMGLLGALLTFAGRAIYAWHWTTTQPWGLSPLEDQQLAGLVMWVPGGGAYLLAALYLAGAWMRTREDATAGPVPA</sequence>
<dbReference type="InterPro" id="IPR019108">
    <property type="entry name" value="Caa3_assmbl_CtaG-rel"/>
</dbReference>
<comment type="caution">
    <text evidence="7">The sequence shown here is derived from an EMBL/GenBank/DDBJ whole genome shotgun (WGS) entry which is preliminary data.</text>
</comment>
<keyword evidence="3 6" id="KW-0812">Transmembrane</keyword>
<gene>
    <name evidence="7" type="ORF">GR702_15780</name>
</gene>
<feature type="transmembrane region" description="Helical" evidence="6">
    <location>
        <begin position="161"/>
        <end position="183"/>
    </location>
</feature>
<feature type="transmembrane region" description="Helical" evidence="6">
    <location>
        <begin position="129"/>
        <end position="149"/>
    </location>
</feature>
<evidence type="ECO:0000256" key="3">
    <source>
        <dbReference type="ARBA" id="ARBA00022692"/>
    </source>
</evidence>
<evidence type="ECO:0000313" key="8">
    <source>
        <dbReference type="Proteomes" id="UP000465810"/>
    </source>
</evidence>
<protein>
    <submittedName>
        <fullName evidence="7">Cytochrome c oxidase assembly protein</fullName>
    </submittedName>
</protein>
<dbReference type="GO" id="GO:0005886">
    <property type="term" value="C:plasma membrane"/>
    <property type="evidence" value="ECO:0007669"/>
    <property type="project" value="UniProtKB-SubCell"/>
</dbReference>
<dbReference type="Pfam" id="PF09678">
    <property type="entry name" value="Caa3_CtaG"/>
    <property type="match status" value="2"/>
</dbReference>
<reference evidence="7 8" key="1">
    <citation type="submission" date="2019-12" db="EMBL/GenBank/DDBJ databases">
        <authorList>
            <person name="Feng G."/>
            <person name="Zhu H."/>
        </authorList>
    </citation>
    <scope>NUCLEOTIDE SEQUENCE [LARGE SCALE GENOMIC DNA]</scope>
    <source>
        <strain evidence="7 8">FGD1</strain>
    </source>
</reference>
<name>A0A7X4GK59_9SPHN</name>
<evidence type="ECO:0000256" key="2">
    <source>
        <dbReference type="ARBA" id="ARBA00022475"/>
    </source>
</evidence>
<dbReference type="EMBL" id="WVTD01000013">
    <property type="protein sequence ID" value="MYL99227.1"/>
    <property type="molecule type" value="Genomic_DNA"/>
</dbReference>
<feature type="transmembrane region" description="Helical" evidence="6">
    <location>
        <begin position="20"/>
        <end position="39"/>
    </location>
</feature>
<feature type="transmembrane region" description="Helical" evidence="6">
    <location>
        <begin position="77"/>
        <end position="94"/>
    </location>
</feature>
<feature type="transmembrane region" description="Helical" evidence="6">
    <location>
        <begin position="48"/>
        <end position="71"/>
    </location>
</feature>
<feature type="transmembrane region" description="Helical" evidence="6">
    <location>
        <begin position="101"/>
        <end position="123"/>
    </location>
</feature>
<keyword evidence="5 6" id="KW-0472">Membrane</keyword>
<keyword evidence="8" id="KW-1185">Reference proteome</keyword>
<accession>A0A7X4GK59</accession>
<dbReference type="AlphaFoldDB" id="A0A7X4GK59"/>
<keyword evidence="4 6" id="KW-1133">Transmembrane helix</keyword>
<dbReference type="Proteomes" id="UP000465810">
    <property type="component" value="Unassembled WGS sequence"/>
</dbReference>
<evidence type="ECO:0000256" key="4">
    <source>
        <dbReference type="ARBA" id="ARBA00022989"/>
    </source>
</evidence>
<organism evidence="7 8">
    <name type="scientific">Novosphingobium silvae</name>
    <dbReference type="NCBI Taxonomy" id="2692619"/>
    <lineage>
        <taxon>Bacteria</taxon>
        <taxon>Pseudomonadati</taxon>
        <taxon>Pseudomonadota</taxon>
        <taxon>Alphaproteobacteria</taxon>
        <taxon>Sphingomonadales</taxon>
        <taxon>Sphingomonadaceae</taxon>
        <taxon>Novosphingobium</taxon>
    </lineage>
</organism>
<evidence type="ECO:0000256" key="1">
    <source>
        <dbReference type="ARBA" id="ARBA00004651"/>
    </source>
</evidence>
<evidence type="ECO:0000256" key="6">
    <source>
        <dbReference type="SAM" id="Phobius"/>
    </source>
</evidence>
<proteinExistence type="predicted"/>